<dbReference type="PANTHER" id="PTHR23528">
    <property type="match status" value="1"/>
</dbReference>
<keyword evidence="9" id="KW-1185">Reference proteome</keyword>
<dbReference type="PROSITE" id="PS00216">
    <property type="entry name" value="SUGAR_TRANSPORT_1"/>
    <property type="match status" value="1"/>
</dbReference>
<feature type="transmembrane region" description="Helical" evidence="6">
    <location>
        <begin position="295"/>
        <end position="316"/>
    </location>
</feature>
<feature type="region of interest" description="Disordered" evidence="5">
    <location>
        <begin position="18"/>
        <end position="41"/>
    </location>
</feature>
<dbReference type="InterPro" id="IPR005829">
    <property type="entry name" value="Sugar_transporter_CS"/>
</dbReference>
<feature type="transmembrane region" description="Helical" evidence="6">
    <location>
        <begin position="53"/>
        <end position="72"/>
    </location>
</feature>
<feature type="transmembrane region" description="Helical" evidence="6">
    <location>
        <begin position="84"/>
        <end position="100"/>
    </location>
</feature>
<dbReference type="PANTHER" id="PTHR23528:SF1">
    <property type="entry name" value="MAJOR FACILITATOR SUPERFAMILY (MFS) PROFILE DOMAIN-CONTAINING PROTEIN"/>
    <property type="match status" value="1"/>
</dbReference>
<organism evidence="8 9">
    <name type="scientific">Glycomyces harbinensis</name>
    <dbReference type="NCBI Taxonomy" id="58114"/>
    <lineage>
        <taxon>Bacteria</taxon>
        <taxon>Bacillati</taxon>
        <taxon>Actinomycetota</taxon>
        <taxon>Actinomycetes</taxon>
        <taxon>Glycomycetales</taxon>
        <taxon>Glycomycetaceae</taxon>
        <taxon>Glycomyces</taxon>
    </lineage>
</organism>
<keyword evidence="4 6" id="KW-0472">Membrane</keyword>
<dbReference type="SUPFAM" id="SSF103473">
    <property type="entry name" value="MFS general substrate transporter"/>
    <property type="match status" value="1"/>
</dbReference>
<dbReference type="Proteomes" id="UP000198949">
    <property type="component" value="Unassembled WGS sequence"/>
</dbReference>
<dbReference type="InterPro" id="IPR020846">
    <property type="entry name" value="MFS_dom"/>
</dbReference>
<proteinExistence type="predicted"/>
<dbReference type="Gene3D" id="1.20.1250.20">
    <property type="entry name" value="MFS general substrate transporter like domains"/>
    <property type="match status" value="2"/>
</dbReference>
<feature type="transmembrane region" description="Helical" evidence="6">
    <location>
        <begin position="261"/>
        <end position="283"/>
    </location>
</feature>
<dbReference type="GO" id="GO:0005886">
    <property type="term" value="C:plasma membrane"/>
    <property type="evidence" value="ECO:0007669"/>
    <property type="project" value="UniProtKB-SubCell"/>
</dbReference>
<evidence type="ECO:0000256" key="6">
    <source>
        <dbReference type="SAM" id="Phobius"/>
    </source>
</evidence>
<comment type="subcellular location">
    <subcellularLocation>
        <location evidence="1">Cell membrane</location>
        <topology evidence="1">Multi-pass membrane protein</topology>
    </subcellularLocation>
</comment>
<feature type="transmembrane region" description="Helical" evidence="6">
    <location>
        <begin position="328"/>
        <end position="346"/>
    </location>
</feature>
<keyword evidence="3 6" id="KW-1133">Transmembrane helix</keyword>
<dbReference type="AlphaFoldDB" id="A0A1G6UAK4"/>
<dbReference type="InterPro" id="IPR036259">
    <property type="entry name" value="MFS_trans_sf"/>
</dbReference>
<dbReference type="STRING" id="58114.SAMN05216270_103403"/>
<feature type="domain" description="Major facilitator superfamily (MFS) profile" evidence="7">
    <location>
        <begin position="256"/>
        <end position="443"/>
    </location>
</feature>
<dbReference type="EMBL" id="FNAD01000003">
    <property type="protein sequence ID" value="SDD38420.1"/>
    <property type="molecule type" value="Genomic_DNA"/>
</dbReference>
<dbReference type="OrthoDB" id="7584869at2"/>
<feature type="transmembrane region" description="Helical" evidence="6">
    <location>
        <begin position="121"/>
        <end position="140"/>
    </location>
</feature>
<evidence type="ECO:0000259" key="7">
    <source>
        <dbReference type="PROSITE" id="PS50850"/>
    </source>
</evidence>
<evidence type="ECO:0000256" key="2">
    <source>
        <dbReference type="ARBA" id="ARBA00022692"/>
    </source>
</evidence>
<feature type="transmembrane region" description="Helical" evidence="6">
    <location>
        <begin position="390"/>
        <end position="412"/>
    </location>
</feature>
<dbReference type="InterPro" id="IPR011701">
    <property type="entry name" value="MFS"/>
</dbReference>
<feature type="transmembrane region" description="Helical" evidence="6">
    <location>
        <begin position="206"/>
        <end position="226"/>
    </location>
</feature>
<name>A0A1G6UAK4_9ACTN</name>
<feature type="transmembrane region" description="Helical" evidence="6">
    <location>
        <begin position="352"/>
        <end position="378"/>
    </location>
</feature>
<keyword evidence="2 6" id="KW-0812">Transmembrane</keyword>
<protein>
    <submittedName>
        <fullName evidence="8">Major Facilitator Superfamily protein</fullName>
    </submittedName>
</protein>
<accession>A0A1G6UAK4</accession>
<dbReference type="Pfam" id="PF07690">
    <property type="entry name" value="MFS_1"/>
    <property type="match status" value="1"/>
</dbReference>
<evidence type="ECO:0000256" key="3">
    <source>
        <dbReference type="ARBA" id="ARBA00022989"/>
    </source>
</evidence>
<evidence type="ECO:0000256" key="1">
    <source>
        <dbReference type="ARBA" id="ARBA00004651"/>
    </source>
</evidence>
<feature type="transmembrane region" description="Helical" evidence="6">
    <location>
        <begin position="146"/>
        <end position="167"/>
    </location>
</feature>
<reference evidence="9" key="1">
    <citation type="submission" date="2016-10" db="EMBL/GenBank/DDBJ databases">
        <authorList>
            <person name="Varghese N."/>
            <person name="Submissions S."/>
        </authorList>
    </citation>
    <scope>NUCLEOTIDE SEQUENCE [LARGE SCALE GENOMIC DNA]</scope>
    <source>
        <strain evidence="9">CGMCC 4.3516</strain>
    </source>
</reference>
<evidence type="ECO:0000313" key="9">
    <source>
        <dbReference type="Proteomes" id="UP000198949"/>
    </source>
</evidence>
<dbReference type="PROSITE" id="PS50850">
    <property type="entry name" value="MFS"/>
    <property type="match status" value="1"/>
</dbReference>
<evidence type="ECO:0000256" key="5">
    <source>
        <dbReference type="SAM" id="MobiDB-lite"/>
    </source>
</evidence>
<dbReference type="GO" id="GO:0022857">
    <property type="term" value="F:transmembrane transporter activity"/>
    <property type="evidence" value="ECO:0007669"/>
    <property type="project" value="InterPro"/>
</dbReference>
<gene>
    <name evidence="8" type="ORF">SAMN05216270_103403</name>
</gene>
<feature type="transmembrane region" description="Helical" evidence="6">
    <location>
        <begin position="179"/>
        <end position="200"/>
    </location>
</feature>
<evidence type="ECO:0000313" key="8">
    <source>
        <dbReference type="EMBL" id="SDD38420.1"/>
    </source>
</evidence>
<sequence length="443" mass="46079">MDAILPSVDFTPPLSEQESAVALETNGRTAPPGNDPRTAPANAPKGFIVRAALSNYGLWTALLTPGIITLAIRVEQVAGADFEAVYAAVLSVGATIGMFGNPVWGRLSDRTRSRFGRRRPWIALGAAAGVGGVAVVAFVPQVWALVLGWAIAQAGFNAALAAMMASVPDQVPVKDQGRVSGAFGAAVTGGILTGSMIAAITQNTTLMFMVPCALCLALAAQFALTFKDPQVDARGERFSLKEIGTTFVFNPRRHPDFGWAWLTKFLLVSGSLAPMAYMVYFLADRLDLSATEAGGIVGLLFTASYALQTAVALAGGWFSDRIGRRKPLFTASGLLAVTGLLLMAFAPNLPAIITAQLVLTVAGGLFAAVDGALVFQTLPNPAEPAKDLGIANLANGLPQTILPMVATAILAVGTGSNYTLLFCVSAVFSLLGAATVLQVRSVR</sequence>
<dbReference type="CDD" id="cd06174">
    <property type="entry name" value="MFS"/>
    <property type="match status" value="1"/>
</dbReference>
<feature type="transmembrane region" description="Helical" evidence="6">
    <location>
        <begin position="418"/>
        <end position="437"/>
    </location>
</feature>
<evidence type="ECO:0000256" key="4">
    <source>
        <dbReference type="ARBA" id="ARBA00023136"/>
    </source>
</evidence>